<comment type="caution">
    <text evidence="8">The sequence shown here is derived from an EMBL/GenBank/DDBJ whole genome shotgun (WGS) entry which is preliminary data.</text>
</comment>
<evidence type="ECO:0000259" key="7">
    <source>
        <dbReference type="PROSITE" id="PS50048"/>
    </source>
</evidence>
<dbReference type="SMART" id="SM00066">
    <property type="entry name" value="GAL4"/>
    <property type="match status" value="1"/>
</dbReference>
<proteinExistence type="predicted"/>
<dbReference type="SUPFAM" id="SSF57701">
    <property type="entry name" value="Zn2/Cys6 DNA-binding domain"/>
    <property type="match status" value="1"/>
</dbReference>
<feature type="compositionally biased region" description="Low complexity" evidence="6">
    <location>
        <begin position="52"/>
        <end position="65"/>
    </location>
</feature>
<dbReference type="GO" id="GO:0005634">
    <property type="term" value="C:nucleus"/>
    <property type="evidence" value="ECO:0007669"/>
    <property type="project" value="UniProtKB-SubCell"/>
</dbReference>
<name>A0A2G7FY29_9EURO</name>
<gene>
    <name evidence="8" type="ORF">AARAC_007070</name>
</gene>
<dbReference type="Proteomes" id="UP000231358">
    <property type="component" value="Unassembled WGS sequence"/>
</dbReference>
<dbReference type="PROSITE" id="PS00463">
    <property type="entry name" value="ZN2_CY6_FUNGAL_1"/>
    <property type="match status" value="1"/>
</dbReference>
<comment type="subcellular location">
    <subcellularLocation>
        <location evidence="1">Nucleus</location>
    </subcellularLocation>
</comment>
<dbReference type="GO" id="GO:0009893">
    <property type="term" value="P:positive regulation of metabolic process"/>
    <property type="evidence" value="ECO:0007669"/>
    <property type="project" value="UniProtKB-ARBA"/>
</dbReference>
<keyword evidence="2" id="KW-0805">Transcription regulation</keyword>
<dbReference type="InterPro" id="IPR036864">
    <property type="entry name" value="Zn2-C6_fun-type_DNA-bd_sf"/>
</dbReference>
<dbReference type="InterPro" id="IPR050613">
    <property type="entry name" value="Sec_Metabolite_Reg"/>
</dbReference>
<dbReference type="GO" id="GO:0008270">
    <property type="term" value="F:zinc ion binding"/>
    <property type="evidence" value="ECO:0007669"/>
    <property type="project" value="InterPro"/>
</dbReference>
<dbReference type="CDD" id="cd00067">
    <property type="entry name" value="GAL4"/>
    <property type="match status" value="1"/>
</dbReference>
<evidence type="ECO:0000313" key="8">
    <source>
        <dbReference type="EMBL" id="PIG85472.1"/>
    </source>
</evidence>
<dbReference type="AlphaFoldDB" id="A0A2G7FY29"/>
<evidence type="ECO:0000313" key="9">
    <source>
        <dbReference type="Proteomes" id="UP000231358"/>
    </source>
</evidence>
<keyword evidence="9" id="KW-1185">Reference proteome</keyword>
<evidence type="ECO:0000256" key="3">
    <source>
        <dbReference type="ARBA" id="ARBA00023125"/>
    </source>
</evidence>
<dbReference type="PANTHER" id="PTHR31001:SF40">
    <property type="entry name" value="ZN(II)2CYS6 TRANSCRIPTION FACTOR (EUROFUNG)"/>
    <property type="match status" value="1"/>
</dbReference>
<dbReference type="InterPro" id="IPR001138">
    <property type="entry name" value="Zn2Cys6_DnaBD"/>
</dbReference>
<dbReference type="EMBL" id="NEXV01000324">
    <property type="protein sequence ID" value="PIG85472.1"/>
    <property type="molecule type" value="Genomic_DNA"/>
</dbReference>
<keyword evidence="5" id="KW-0539">Nucleus</keyword>
<keyword evidence="4" id="KW-0804">Transcription</keyword>
<reference evidence="8 9" key="1">
    <citation type="submission" date="2017-05" db="EMBL/GenBank/DDBJ databases">
        <title>Genome sequence for an aflatoxigenic pathogen of Argentinian peanut, Aspergillus arachidicola.</title>
        <authorList>
            <person name="Moore G."/>
            <person name="Beltz S.B."/>
            <person name="Mack B.M."/>
        </authorList>
    </citation>
    <scope>NUCLEOTIDE SEQUENCE [LARGE SCALE GENOMIC DNA]</scope>
    <source>
        <strain evidence="8 9">CBS 117610</strain>
    </source>
</reference>
<keyword evidence="3" id="KW-0238">DNA-binding</keyword>
<dbReference type="PANTHER" id="PTHR31001">
    <property type="entry name" value="UNCHARACTERIZED TRANSCRIPTIONAL REGULATORY PROTEIN"/>
    <property type="match status" value="1"/>
</dbReference>
<organism evidence="8 9">
    <name type="scientific">Aspergillus arachidicola</name>
    <dbReference type="NCBI Taxonomy" id="656916"/>
    <lineage>
        <taxon>Eukaryota</taxon>
        <taxon>Fungi</taxon>
        <taxon>Dikarya</taxon>
        <taxon>Ascomycota</taxon>
        <taxon>Pezizomycotina</taxon>
        <taxon>Eurotiomycetes</taxon>
        <taxon>Eurotiomycetidae</taxon>
        <taxon>Eurotiales</taxon>
        <taxon>Aspergillaceae</taxon>
        <taxon>Aspergillus</taxon>
        <taxon>Aspergillus subgen. Circumdati</taxon>
    </lineage>
</organism>
<dbReference type="Pfam" id="PF00172">
    <property type="entry name" value="Zn_clus"/>
    <property type="match status" value="1"/>
</dbReference>
<evidence type="ECO:0000256" key="4">
    <source>
        <dbReference type="ARBA" id="ARBA00023163"/>
    </source>
</evidence>
<feature type="domain" description="Zn(2)-C6 fungal-type" evidence="7">
    <location>
        <begin position="7"/>
        <end position="39"/>
    </location>
</feature>
<feature type="region of interest" description="Disordered" evidence="6">
    <location>
        <begin position="48"/>
        <end position="79"/>
    </location>
</feature>
<protein>
    <recommendedName>
        <fullName evidence="7">Zn(2)-C6 fungal-type domain-containing protein</fullName>
    </recommendedName>
</protein>
<dbReference type="GO" id="GO:0000981">
    <property type="term" value="F:DNA-binding transcription factor activity, RNA polymerase II-specific"/>
    <property type="evidence" value="ECO:0007669"/>
    <property type="project" value="InterPro"/>
</dbReference>
<accession>A0A2G7FY29</accession>
<dbReference type="PROSITE" id="PS50048">
    <property type="entry name" value="ZN2_CY6_FUNGAL_2"/>
    <property type="match status" value="1"/>
</dbReference>
<evidence type="ECO:0000256" key="5">
    <source>
        <dbReference type="ARBA" id="ARBA00023242"/>
    </source>
</evidence>
<dbReference type="STRING" id="656916.A0A2G7FY29"/>
<sequence>MTPRLAACESCRKSKLACDHKWPACTRCRNANRVGMCVYRAAPFKRRRAQASSPEGVEVSESPRSPDQPPSSPSLRRHPYPNPGYLGFSSHVSIFNHIAPDGDSTTDISTNTMPGYPSESYELTQRGADALRQFLSTYPLKATISFVNFWLVTGINLALAGPFVEQCAQTMNHLLPLLSNRDWHLVYARQLLENSAKPLQFNHTSDLASFSAQFLGENARWETVGIFFAALSRATIDVPYFPSLYLSEKQKYALRRSATKLSDYALEISLSLDCLNDLQLIFQYENFIVHSNVDGDQSYHSWRRLGDSIASTFALGYHENIENKPDLPPFLIELRKLASARLYSADKNIAIFLGRPPRMSKRFCHFQLSSSWTGFDSDTPEHITAALGGLQDAKASYKAETRWSALCASLKEEIMEMFCDNKKDTFVERASVIQEKAEAYWEALPPHFRLEGSLKQCTQNPFERDFVVAVRLNHLHVLFLLRLLLLNTPAEPDMPITEVAQQMMSLVVEGILLRDQLVNSGTALVWRVAYYGLPAAGIILLAMFRQQDIPSSAQISWTRAVQDLTVFVAEIEAGSFIKQGDPNYALLSKASQTIRRFIDTVHPQVTHRRVDESWTGFLSQDPWDFEYSFWENLAEHPSLDSLSTL</sequence>
<evidence type="ECO:0000256" key="1">
    <source>
        <dbReference type="ARBA" id="ARBA00004123"/>
    </source>
</evidence>
<dbReference type="Gene3D" id="4.10.240.10">
    <property type="entry name" value="Zn(2)-C6 fungal-type DNA-binding domain"/>
    <property type="match status" value="1"/>
</dbReference>
<evidence type="ECO:0000256" key="6">
    <source>
        <dbReference type="SAM" id="MobiDB-lite"/>
    </source>
</evidence>
<evidence type="ECO:0000256" key="2">
    <source>
        <dbReference type="ARBA" id="ARBA00023015"/>
    </source>
</evidence>
<dbReference type="GO" id="GO:0003677">
    <property type="term" value="F:DNA binding"/>
    <property type="evidence" value="ECO:0007669"/>
    <property type="project" value="UniProtKB-KW"/>
</dbReference>
<dbReference type="CDD" id="cd12148">
    <property type="entry name" value="fungal_TF_MHR"/>
    <property type="match status" value="1"/>
</dbReference>